<evidence type="ECO:0000256" key="2">
    <source>
        <dbReference type="ARBA" id="ARBA00022692"/>
    </source>
</evidence>
<protein>
    <submittedName>
        <fullName evidence="8">Cytochrome C assembly protein</fullName>
    </submittedName>
</protein>
<keyword evidence="3" id="KW-0201">Cytochrome c-type biogenesis</keyword>
<comment type="caution">
    <text evidence="8">The sequence shown here is derived from an EMBL/GenBank/DDBJ whole genome shotgun (WGS) entry which is preliminary data.</text>
</comment>
<evidence type="ECO:0000256" key="4">
    <source>
        <dbReference type="ARBA" id="ARBA00022989"/>
    </source>
</evidence>
<evidence type="ECO:0000256" key="1">
    <source>
        <dbReference type="ARBA" id="ARBA00004141"/>
    </source>
</evidence>
<dbReference type="GO" id="GO:0017004">
    <property type="term" value="P:cytochrome complex assembly"/>
    <property type="evidence" value="ECO:0007669"/>
    <property type="project" value="UniProtKB-KW"/>
</dbReference>
<organism evidence="8 9">
    <name type="scientific">Tannerella sp. oral taxon BU063 isolate Cell 2</name>
    <dbReference type="NCBI Taxonomy" id="1411148"/>
    <lineage>
        <taxon>Bacteria</taxon>
        <taxon>Pseudomonadati</taxon>
        <taxon>Bacteroidota</taxon>
        <taxon>Bacteroidia</taxon>
        <taxon>Bacteroidales</taxon>
        <taxon>Tannerellaceae</taxon>
        <taxon>Tannerella</taxon>
    </lineage>
</organism>
<feature type="transmembrane region" description="Helical" evidence="6">
    <location>
        <begin position="228"/>
        <end position="247"/>
    </location>
</feature>
<reference evidence="8 9" key="1">
    <citation type="submission" date="2013-11" db="EMBL/GenBank/DDBJ databases">
        <title>Single cell genomics of uncultured Tannerella BU063 (oral taxon 286).</title>
        <authorList>
            <person name="Beall C.J."/>
            <person name="Campbell A.G."/>
            <person name="Griffen A.L."/>
            <person name="Podar M."/>
            <person name="Leys E.J."/>
        </authorList>
    </citation>
    <scope>NUCLEOTIDE SEQUENCE [LARGE SCALE GENOMIC DNA]</scope>
    <source>
        <strain evidence="8">Cell 2</strain>
    </source>
</reference>
<accession>W2C2A9</accession>
<dbReference type="AlphaFoldDB" id="W2C2A9"/>
<evidence type="ECO:0000256" key="5">
    <source>
        <dbReference type="ARBA" id="ARBA00023136"/>
    </source>
</evidence>
<dbReference type="InterPro" id="IPR002541">
    <property type="entry name" value="Cyt_c_assembly"/>
</dbReference>
<dbReference type="PANTHER" id="PTHR30071:SF1">
    <property type="entry name" value="CYTOCHROME B_B6 PROTEIN-RELATED"/>
    <property type="match status" value="1"/>
</dbReference>
<evidence type="ECO:0000256" key="3">
    <source>
        <dbReference type="ARBA" id="ARBA00022748"/>
    </source>
</evidence>
<dbReference type="InterPro" id="IPR045062">
    <property type="entry name" value="Cyt_c_biogenesis_CcsA/CcmC"/>
</dbReference>
<dbReference type="GO" id="GO:0005886">
    <property type="term" value="C:plasma membrane"/>
    <property type="evidence" value="ECO:0007669"/>
    <property type="project" value="TreeGrafter"/>
</dbReference>
<evidence type="ECO:0000256" key="6">
    <source>
        <dbReference type="SAM" id="Phobius"/>
    </source>
</evidence>
<gene>
    <name evidence="8" type="ORF">N425_14180</name>
</gene>
<dbReference type="PATRIC" id="fig|1411148.3.peg.2386"/>
<comment type="subcellular location">
    <subcellularLocation>
        <location evidence="1">Membrane</location>
        <topology evidence="1">Multi-pass membrane protein</topology>
    </subcellularLocation>
</comment>
<feature type="transmembrane region" description="Helical" evidence="6">
    <location>
        <begin position="32"/>
        <end position="53"/>
    </location>
</feature>
<dbReference type="Proteomes" id="UP000018837">
    <property type="component" value="Unassembled WGS sequence"/>
</dbReference>
<dbReference type="PANTHER" id="PTHR30071">
    <property type="entry name" value="HEME EXPORTER PROTEIN C"/>
    <property type="match status" value="1"/>
</dbReference>
<evidence type="ECO:0000313" key="9">
    <source>
        <dbReference type="Proteomes" id="UP000018837"/>
    </source>
</evidence>
<keyword evidence="4 6" id="KW-1133">Transmembrane helix</keyword>
<sequence>MTWNDFPWFALPAMLCWVAAGITVYKYRGISHVLMLLGTLIYAVFIGGLWVGLERPPMRTVGETRLWYAFFLAAVGYATFRRHRYPWLLSFAALVACVFTCINLFKPEIHSKHLMPALQSYWFVPHVTVYILSYAMLGAATVGAFIRMHALRNDPDVPEDEALYRLMDNLVYTGFGFLMCGMLMGAVWAKEAWGHYWSWDPKETWAFVTAAAYLVYIHLRLRHAPERVVLWTLPISFILLMITWIGVNYLPAAQGSIHVYSS</sequence>
<evidence type="ECO:0000259" key="7">
    <source>
        <dbReference type="Pfam" id="PF01578"/>
    </source>
</evidence>
<name>W2C2A9_9BACT</name>
<keyword evidence="2 6" id="KW-0812">Transmembrane</keyword>
<dbReference type="GO" id="GO:0020037">
    <property type="term" value="F:heme binding"/>
    <property type="evidence" value="ECO:0007669"/>
    <property type="project" value="InterPro"/>
</dbReference>
<feature type="transmembrane region" description="Helical" evidence="6">
    <location>
        <begin position="125"/>
        <end position="148"/>
    </location>
</feature>
<dbReference type="Pfam" id="PF01578">
    <property type="entry name" value="Cytochrom_C_asm"/>
    <property type="match status" value="1"/>
</dbReference>
<feature type="transmembrane region" description="Helical" evidence="6">
    <location>
        <begin position="65"/>
        <end position="80"/>
    </location>
</feature>
<feature type="transmembrane region" description="Helical" evidence="6">
    <location>
        <begin position="204"/>
        <end position="221"/>
    </location>
</feature>
<feature type="transmembrane region" description="Helical" evidence="6">
    <location>
        <begin position="169"/>
        <end position="189"/>
    </location>
</feature>
<keyword evidence="5 6" id="KW-0472">Membrane</keyword>
<feature type="transmembrane region" description="Helical" evidence="6">
    <location>
        <begin position="87"/>
        <end position="105"/>
    </location>
</feature>
<feature type="domain" description="Cytochrome c assembly protein" evidence="7">
    <location>
        <begin position="77"/>
        <end position="250"/>
    </location>
</feature>
<feature type="transmembrane region" description="Helical" evidence="6">
    <location>
        <begin position="6"/>
        <end position="25"/>
    </location>
</feature>
<proteinExistence type="predicted"/>
<dbReference type="EMBL" id="AYUF01000499">
    <property type="protein sequence ID" value="ETK00576.1"/>
    <property type="molecule type" value="Genomic_DNA"/>
</dbReference>
<evidence type="ECO:0000313" key="8">
    <source>
        <dbReference type="EMBL" id="ETK00576.1"/>
    </source>
</evidence>